<dbReference type="SMART" id="SM00066">
    <property type="entry name" value="GAL4"/>
    <property type="match status" value="1"/>
</dbReference>
<dbReference type="EMBL" id="KN847476">
    <property type="protein sequence ID" value="KIX08410.1"/>
    <property type="molecule type" value="Genomic_DNA"/>
</dbReference>
<dbReference type="GeneID" id="25291137"/>
<keyword evidence="2" id="KW-0805">Transcription regulation</keyword>
<dbReference type="Pfam" id="PF00172">
    <property type="entry name" value="Zn_clus"/>
    <property type="match status" value="1"/>
</dbReference>
<comment type="subcellular location">
    <subcellularLocation>
        <location evidence="1">Nucleus</location>
    </subcellularLocation>
</comment>
<evidence type="ECO:0000256" key="4">
    <source>
        <dbReference type="ARBA" id="ARBA00023163"/>
    </source>
</evidence>
<evidence type="ECO:0000256" key="3">
    <source>
        <dbReference type="ARBA" id="ARBA00023125"/>
    </source>
</evidence>
<keyword evidence="9" id="KW-1185">Reference proteome</keyword>
<dbReference type="Proteomes" id="UP000053617">
    <property type="component" value="Unassembled WGS sequence"/>
</dbReference>
<evidence type="ECO:0000313" key="8">
    <source>
        <dbReference type="EMBL" id="KIX08410.1"/>
    </source>
</evidence>
<dbReference type="GO" id="GO:0000981">
    <property type="term" value="F:DNA-binding transcription factor activity, RNA polymerase II-specific"/>
    <property type="evidence" value="ECO:0007669"/>
    <property type="project" value="InterPro"/>
</dbReference>
<gene>
    <name evidence="8" type="ORF">Z518_03066</name>
</gene>
<feature type="compositionally biased region" description="Polar residues" evidence="6">
    <location>
        <begin position="8"/>
        <end position="25"/>
    </location>
</feature>
<evidence type="ECO:0000256" key="2">
    <source>
        <dbReference type="ARBA" id="ARBA00023015"/>
    </source>
</evidence>
<reference evidence="8 9" key="1">
    <citation type="submission" date="2015-01" db="EMBL/GenBank/DDBJ databases">
        <title>The Genome Sequence of Rhinocladiella mackenzie CBS 650.93.</title>
        <authorList>
            <consortium name="The Broad Institute Genomics Platform"/>
            <person name="Cuomo C."/>
            <person name="de Hoog S."/>
            <person name="Gorbushina A."/>
            <person name="Stielow B."/>
            <person name="Teixiera M."/>
            <person name="Abouelleil A."/>
            <person name="Chapman S.B."/>
            <person name="Priest M."/>
            <person name="Young S.K."/>
            <person name="Wortman J."/>
            <person name="Nusbaum C."/>
            <person name="Birren B."/>
        </authorList>
    </citation>
    <scope>NUCLEOTIDE SEQUENCE [LARGE SCALE GENOMIC DNA]</scope>
    <source>
        <strain evidence="8 9">CBS 650.93</strain>
    </source>
</reference>
<keyword evidence="4" id="KW-0804">Transcription</keyword>
<feature type="domain" description="Zn(2)-C6 fungal-type" evidence="7">
    <location>
        <begin position="45"/>
        <end position="73"/>
    </location>
</feature>
<dbReference type="AlphaFoldDB" id="A0A0D2JGE8"/>
<dbReference type="CDD" id="cd00067">
    <property type="entry name" value="GAL4"/>
    <property type="match status" value="1"/>
</dbReference>
<dbReference type="SUPFAM" id="SSF57701">
    <property type="entry name" value="Zn2/Cys6 DNA-binding domain"/>
    <property type="match status" value="1"/>
</dbReference>
<keyword evidence="3" id="KW-0238">DNA-binding</keyword>
<dbReference type="GO" id="GO:0005634">
    <property type="term" value="C:nucleus"/>
    <property type="evidence" value="ECO:0007669"/>
    <property type="project" value="UniProtKB-SubCell"/>
</dbReference>
<name>A0A0D2JGE8_9EURO</name>
<evidence type="ECO:0000256" key="1">
    <source>
        <dbReference type="ARBA" id="ARBA00004123"/>
    </source>
</evidence>
<dbReference type="GO" id="GO:0008270">
    <property type="term" value="F:zinc ion binding"/>
    <property type="evidence" value="ECO:0007669"/>
    <property type="project" value="InterPro"/>
</dbReference>
<dbReference type="GO" id="GO:0000976">
    <property type="term" value="F:transcription cis-regulatory region binding"/>
    <property type="evidence" value="ECO:0007669"/>
    <property type="project" value="TreeGrafter"/>
</dbReference>
<dbReference type="Gene3D" id="4.10.240.10">
    <property type="entry name" value="Zn(2)-C6 fungal-type DNA-binding domain"/>
    <property type="match status" value="1"/>
</dbReference>
<dbReference type="InterPro" id="IPR036864">
    <property type="entry name" value="Zn2-C6_fun-type_DNA-bd_sf"/>
</dbReference>
<dbReference type="GO" id="GO:0045944">
    <property type="term" value="P:positive regulation of transcription by RNA polymerase II"/>
    <property type="evidence" value="ECO:0007669"/>
    <property type="project" value="TreeGrafter"/>
</dbReference>
<evidence type="ECO:0000313" key="9">
    <source>
        <dbReference type="Proteomes" id="UP000053617"/>
    </source>
</evidence>
<dbReference type="InterPro" id="IPR001138">
    <property type="entry name" value="Zn2Cys6_DnaBD"/>
</dbReference>
<feature type="region of interest" description="Disordered" evidence="6">
    <location>
        <begin position="1"/>
        <end position="35"/>
    </location>
</feature>
<evidence type="ECO:0000259" key="7">
    <source>
        <dbReference type="PROSITE" id="PS50048"/>
    </source>
</evidence>
<accession>A0A0D2JGE8</accession>
<dbReference type="HOGENOM" id="CLU_021380_2_0_1"/>
<evidence type="ECO:0000256" key="5">
    <source>
        <dbReference type="ARBA" id="ARBA00023242"/>
    </source>
</evidence>
<dbReference type="PROSITE" id="PS00463">
    <property type="entry name" value="ZN2_CY6_FUNGAL_1"/>
    <property type="match status" value="1"/>
</dbReference>
<evidence type="ECO:0000256" key="6">
    <source>
        <dbReference type="SAM" id="MobiDB-lite"/>
    </source>
</evidence>
<proteinExistence type="predicted"/>
<dbReference type="RefSeq" id="XP_013275546.1">
    <property type="nucleotide sequence ID" value="XM_013420092.1"/>
</dbReference>
<dbReference type="PROSITE" id="PS50048">
    <property type="entry name" value="ZN2_CY6_FUNGAL_2"/>
    <property type="match status" value="1"/>
</dbReference>
<feature type="compositionally biased region" description="Polar residues" evidence="6">
    <location>
        <begin position="90"/>
        <end position="112"/>
    </location>
</feature>
<dbReference type="STRING" id="1442369.A0A0D2JGE8"/>
<dbReference type="InterPro" id="IPR021858">
    <property type="entry name" value="Fun_TF"/>
</dbReference>
<dbReference type="Pfam" id="PF11951">
    <property type="entry name" value="Fungal_trans_2"/>
    <property type="match status" value="1"/>
</dbReference>
<sequence length="596" mass="66307">MVPHHPAANSNAIMNSPPGATSANKAKSGISMPGVRAQIKRGRTGCFTCRRRRKKCDETKPQCIGCLRSGYICEGYPAIVRYEEHKTKRLSQSQSQSPEGQAQCPSQIPAQTSPAIHNVNSAATVAQQTTVEGNDAFLHWFLPDDTTDNFGVMVNYGNSNLSTAMDGSIMEYPQMDTATSTLQQQLSYQLQQRQQSSEAEIPRSIPFLINGVDSRTEQKFFFHFTNVTSRVLTISNNEKNPLLTIVLPRSLDDPMISKAIACLGGSHLANLQPESELQTQAEKNRILKNAVTQQTARMMALRASGPRQTSAEFEAILTSTLLLCLYEISEGSGNLTWRVRLDEARDLIQDALRVSCRGNHDMSCSLQALSSLGIDQFLLDFFVYHDILAGVTDPMHQPLLKSTLRASSQTEDEVYMIGVDNGLFDLIAQIVGLRSSARTHGRSNPVVIFEAIQIWEALDAWKPNTDDRDQTLAFSAYTSALFVWLYSIIYPDNIGDDKVKIAVRNGLDNMHQIQARGVLAFLLFPAFVLGIASVTPEHRSEISAVFERLRNFSALGNVKLAYEVVKRSWLDYGRGIPRSWDWIQQMEVNRISLPVT</sequence>
<dbReference type="PANTHER" id="PTHR37534">
    <property type="entry name" value="TRANSCRIPTIONAL ACTIVATOR PROTEIN UGA3"/>
    <property type="match status" value="1"/>
</dbReference>
<protein>
    <submittedName>
        <fullName evidence="8">Rhinocladiella mackenziei CBS 650.93 unplaced genomic scaffold supercont1.2, whole genome shotgun sequence</fullName>
    </submittedName>
</protein>
<dbReference type="OrthoDB" id="434972at2759"/>
<keyword evidence="5" id="KW-0539">Nucleus</keyword>
<dbReference type="VEuPathDB" id="FungiDB:Z518_03066"/>
<feature type="region of interest" description="Disordered" evidence="6">
    <location>
        <begin position="87"/>
        <end position="112"/>
    </location>
</feature>
<dbReference type="PANTHER" id="PTHR37534:SF38">
    <property type="entry name" value="ZN(2)-C6 FUNGAL-TYPE DOMAIN-CONTAINING PROTEIN"/>
    <property type="match status" value="1"/>
</dbReference>
<organism evidence="8 9">
    <name type="scientific">Rhinocladiella mackenziei CBS 650.93</name>
    <dbReference type="NCBI Taxonomy" id="1442369"/>
    <lineage>
        <taxon>Eukaryota</taxon>
        <taxon>Fungi</taxon>
        <taxon>Dikarya</taxon>
        <taxon>Ascomycota</taxon>
        <taxon>Pezizomycotina</taxon>
        <taxon>Eurotiomycetes</taxon>
        <taxon>Chaetothyriomycetidae</taxon>
        <taxon>Chaetothyriales</taxon>
        <taxon>Herpotrichiellaceae</taxon>
        <taxon>Rhinocladiella</taxon>
    </lineage>
</organism>